<feature type="repeat" description="ANK" evidence="3">
    <location>
        <begin position="215"/>
        <end position="247"/>
    </location>
</feature>
<dbReference type="Proteomes" id="UP000464577">
    <property type="component" value="Chromosome"/>
</dbReference>
<sequence length="418" mass="45608">MTPIQPVSFDAPLEHYQNQAEELLKAQKLGDNQQFQQIQNHQLTFRNWPEDDFHETGFSLVDAQQIIAHVYGFENWKELANYVDQVTQAHSAVWQFESAIEAMIIGDATTLSSLLQNNPELVHMRSMRVHHAMLLHYVGANGVENYRQKSPMNAVAITELVLRSGADVDALADTYGKGTTLGLVATSLHPFRAGVQIPLIKSLLTHGASMVGLADGWSPLMAALANGYPEAAETLATHGAPIDSVVAAAGLGRLDLVQGFFNETGTANTLATPLQEMPQELEAQLESAFFYACTYGHIDVAEFLLNRGVDPNAQNRDGQSSLHCAVLGGQPGMVKWLLEHNAPLEVRNLFGGTVLGQALWCVSYGNPAIDYVPIIETLLDAGATIEPGVITWLKQQPGLAAQTMIRIEEMLRRYGAQA</sequence>
<dbReference type="PANTHER" id="PTHR24198">
    <property type="entry name" value="ANKYRIN REPEAT AND PROTEIN KINASE DOMAIN-CONTAINING PROTEIN"/>
    <property type="match status" value="1"/>
</dbReference>
<dbReference type="AlphaFoldDB" id="A0A6P1W605"/>
<evidence type="ECO:0000256" key="2">
    <source>
        <dbReference type="ARBA" id="ARBA00023043"/>
    </source>
</evidence>
<gene>
    <name evidence="4" type="ORF">GJR95_39615</name>
</gene>
<dbReference type="Gene3D" id="1.25.40.20">
    <property type="entry name" value="Ankyrin repeat-containing domain"/>
    <property type="match status" value="2"/>
</dbReference>
<evidence type="ECO:0000313" key="5">
    <source>
        <dbReference type="Proteomes" id="UP000464577"/>
    </source>
</evidence>
<dbReference type="PANTHER" id="PTHR24198:SF165">
    <property type="entry name" value="ANKYRIN REPEAT-CONTAINING PROTEIN-RELATED"/>
    <property type="match status" value="1"/>
</dbReference>
<dbReference type="RefSeq" id="WP_162391158.1">
    <property type="nucleotide sequence ID" value="NZ_CP045997.1"/>
</dbReference>
<evidence type="ECO:0000256" key="3">
    <source>
        <dbReference type="PROSITE-ProRule" id="PRU00023"/>
    </source>
</evidence>
<keyword evidence="5" id="KW-1185">Reference proteome</keyword>
<dbReference type="PROSITE" id="PS50088">
    <property type="entry name" value="ANK_REPEAT"/>
    <property type="match status" value="3"/>
</dbReference>
<keyword evidence="2 3" id="KW-0040">ANK repeat</keyword>
<dbReference type="SUPFAM" id="SSF48403">
    <property type="entry name" value="Ankyrin repeat"/>
    <property type="match status" value="1"/>
</dbReference>
<dbReference type="InterPro" id="IPR002110">
    <property type="entry name" value="Ankyrin_rpt"/>
</dbReference>
<dbReference type="EMBL" id="CP045997">
    <property type="protein sequence ID" value="QHW00764.1"/>
    <property type="molecule type" value="Genomic_DNA"/>
</dbReference>
<evidence type="ECO:0000313" key="4">
    <source>
        <dbReference type="EMBL" id="QHW00764.1"/>
    </source>
</evidence>
<reference evidence="4 5" key="1">
    <citation type="submission" date="2019-11" db="EMBL/GenBank/DDBJ databases">
        <title>Spirosoma endbachense sp. nov., isolated from a natural salt meadow.</title>
        <authorList>
            <person name="Rojas J."/>
            <person name="Ambika Manirajan B."/>
            <person name="Ratering S."/>
            <person name="Suarez C."/>
            <person name="Geissler-Plaum R."/>
            <person name="Schnell S."/>
        </authorList>
    </citation>
    <scope>NUCLEOTIDE SEQUENCE [LARGE SCALE GENOMIC DNA]</scope>
    <source>
        <strain evidence="4 5">I-24</strain>
    </source>
</reference>
<accession>A0A6P1W605</accession>
<proteinExistence type="predicted"/>
<dbReference type="SMART" id="SM00248">
    <property type="entry name" value="ANK"/>
    <property type="match status" value="3"/>
</dbReference>
<keyword evidence="1" id="KW-0677">Repeat</keyword>
<feature type="repeat" description="ANK" evidence="3">
    <location>
        <begin position="317"/>
        <end position="349"/>
    </location>
</feature>
<evidence type="ECO:0000256" key="1">
    <source>
        <dbReference type="ARBA" id="ARBA00022737"/>
    </source>
</evidence>
<organism evidence="4 5">
    <name type="scientific">Spirosoma endbachense</name>
    <dbReference type="NCBI Taxonomy" id="2666025"/>
    <lineage>
        <taxon>Bacteria</taxon>
        <taxon>Pseudomonadati</taxon>
        <taxon>Bacteroidota</taxon>
        <taxon>Cytophagia</taxon>
        <taxon>Cytophagales</taxon>
        <taxon>Cytophagaceae</taxon>
        <taxon>Spirosoma</taxon>
    </lineage>
</organism>
<dbReference type="KEGG" id="senf:GJR95_39615"/>
<dbReference type="PROSITE" id="PS50297">
    <property type="entry name" value="ANK_REP_REGION"/>
    <property type="match status" value="3"/>
</dbReference>
<name>A0A6P1W605_9BACT</name>
<dbReference type="Pfam" id="PF00023">
    <property type="entry name" value="Ank"/>
    <property type="match status" value="1"/>
</dbReference>
<protein>
    <submittedName>
        <fullName evidence="4">Uncharacterized protein</fullName>
    </submittedName>
</protein>
<dbReference type="InterPro" id="IPR036770">
    <property type="entry name" value="Ankyrin_rpt-contain_sf"/>
</dbReference>
<feature type="repeat" description="ANK" evidence="3">
    <location>
        <begin position="284"/>
        <end position="316"/>
    </location>
</feature>
<dbReference type="Pfam" id="PF13637">
    <property type="entry name" value="Ank_4"/>
    <property type="match status" value="1"/>
</dbReference>